<sequence>MDYQLIATTTFGIEAVTARELKRLGYEDLKLENGKVHFEGDEMDIAITNTWLRTAERVLIKVAEFEATTFEDLFNQTEAIDWSQYIPVNGKMHVVGKSVKSTLHSVPDCQSIVKKAVVKSMQRAYNQDWFTEDGPVYKIEVALLKDVVTLTIDTSGAGLHKRGYREFAGEAPLKETLAAALVYLSRWKPERLLVDPFCGSGTILIEAALIGNNIAPGLNRQFVCEDWPSMDPEIFEQVRDSARKAIKNNSLRMFGYDIDGQVLRTARQNAEKAGVAKAIEFHQLDFHKFSSNYKYAYMITNPPYGERIGEEDEVFKLNKKLGIMKRKLDTWDFNILTSFSKFEKAFGREADKNRKLYNGRILTRYYQYFDNNLKQKYGAVVSETAVSTEE</sequence>
<name>A0A173U193_9FIRM</name>
<protein>
    <submittedName>
        <fullName evidence="3">Class I SAM-dependent RNA methyltransferase</fullName>
    </submittedName>
</protein>
<dbReference type="InterPro" id="IPR000241">
    <property type="entry name" value="RlmKL-like_Mtase"/>
</dbReference>
<organism evidence="3 4">
    <name type="scientific">Turicibacter sanguinis</name>
    <dbReference type="NCBI Taxonomy" id="154288"/>
    <lineage>
        <taxon>Bacteria</taxon>
        <taxon>Bacillati</taxon>
        <taxon>Bacillota</taxon>
        <taxon>Erysipelotrichia</taxon>
        <taxon>Erysipelotrichales</taxon>
        <taxon>Turicibacteraceae</taxon>
        <taxon>Turicibacter</taxon>
    </lineage>
</organism>
<comment type="caution">
    <text evidence="3">The sequence shown here is derived from an EMBL/GenBank/DDBJ whole genome shotgun (WGS) entry which is preliminary data.</text>
</comment>
<dbReference type="GeneID" id="60057383"/>
<dbReference type="InterPro" id="IPR029063">
    <property type="entry name" value="SAM-dependent_MTases_sf"/>
</dbReference>
<dbReference type="RefSeq" id="WP_006785772.1">
    <property type="nucleotide sequence ID" value="NZ_CABJBH010000001.1"/>
</dbReference>
<evidence type="ECO:0000313" key="4">
    <source>
        <dbReference type="Proteomes" id="UP000487649"/>
    </source>
</evidence>
<dbReference type="PROSITE" id="PS51165">
    <property type="entry name" value="THUMP"/>
    <property type="match status" value="1"/>
</dbReference>
<dbReference type="Proteomes" id="UP000487649">
    <property type="component" value="Unassembled WGS sequence"/>
</dbReference>
<keyword evidence="2" id="KW-0808">Transferase</keyword>
<proteinExistence type="predicted"/>
<dbReference type="Gene3D" id="3.40.50.150">
    <property type="entry name" value="Vaccinia Virus protein VP39"/>
    <property type="match status" value="1"/>
</dbReference>
<dbReference type="GO" id="GO:0070043">
    <property type="term" value="F:rRNA (guanine-N7-)-methyltransferase activity"/>
    <property type="evidence" value="ECO:0007669"/>
    <property type="project" value="TreeGrafter"/>
</dbReference>
<accession>A0A173U193</accession>
<dbReference type="InterPro" id="IPR004114">
    <property type="entry name" value="THUMP_dom"/>
</dbReference>
<dbReference type="InterPro" id="IPR053943">
    <property type="entry name" value="RlmKL-like_Mtase_CS"/>
</dbReference>
<gene>
    <name evidence="3" type="ORF">GMA92_05360</name>
</gene>
<dbReference type="PROSITE" id="PS00092">
    <property type="entry name" value="N6_MTASE"/>
    <property type="match status" value="1"/>
</dbReference>
<dbReference type="OrthoDB" id="9809404at2"/>
<dbReference type="InterPro" id="IPR002052">
    <property type="entry name" value="DNA_methylase_N6_adenine_CS"/>
</dbReference>
<reference evidence="3 4" key="1">
    <citation type="journal article" date="2019" name="Nat. Med.">
        <title>A library of human gut bacterial isolates paired with longitudinal multiomics data enables mechanistic microbiome research.</title>
        <authorList>
            <person name="Poyet M."/>
            <person name="Groussin M."/>
            <person name="Gibbons S.M."/>
            <person name="Avila-Pacheco J."/>
            <person name="Jiang X."/>
            <person name="Kearney S.M."/>
            <person name="Perrotta A.R."/>
            <person name="Berdy B."/>
            <person name="Zhao S."/>
            <person name="Lieberman T.D."/>
            <person name="Swanson P.K."/>
            <person name="Smith M."/>
            <person name="Roesemann S."/>
            <person name="Alexander J.E."/>
            <person name="Rich S.A."/>
            <person name="Livny J."/>
            <person name="Vlamakis H."/>
            <person name="Clish C."/>
            <person name="Bullock K."/>
            <person name="Deik A."/>
            <person name="Scott J."/>
            <person name="Pierce K.A."/>
            <person name="Xavier R.J."/>
            <person name="Alm E.J."/>
        </authorList>
    </citation>
    <scope>NUCLEOTIDE SEQUENCE [LARGE SCALE GENOMIC DNA]</scope>
    <source>
        <strain evidence="3 4">BIOML-A198</strain>
    </source>
</reference>
<dbReference type="Pfam" id="PF22020">
    <property type="entry name" value="RlmL_1st"/>
    <property type="match status" value="1"/>
</dbReference>
<dbReference type="PANTHER" id="PTHR47313">
    <property type="entry name" value="RIBOSOMAL RNA LARGE SUBUNIT METHYLTRANSFERASE K/L"/>
    <property type="match status" value="1"/>
</dbReference>
<dbReference type="GO" id="GO:0003723">
    <property type="term" value="F:RNA binding"/>
    <property type="evidence" value="ECO:0007669"/>
    <property type="project" value="UniProtKB-UniRule"/>
</dbReference>
<dbReference type="Gene3D" id="3.30.2130.30">
    <property type="match status" value="1"/>
</dbReference>
<keyword evidence="1 3" id="KW-0489">Methyltransferase</keyword>
<evidence type="ECO:0000313" key="3">
    <source>
        <dbReference type="EMBL" id="MTK20844.1"/>
    </source>
</evidence>
<dbReference type="SUPFAM" id="SSF53335">
    <property type="entry name" value="S-adenosyl-L-methionine-dependent methyltransferases"/>
    <property type="match status" value="1"/>
</dbReference>
<dbReference type="PANTHER" id="PTHR47313:SF1">
    <property type="entry name" value="RIBOSOMAL RNA LARGE SUBUNIT METHYLTRANSFERASE K_L"/>
    <property type="match status" value="1"/>
</dbReference>
<dbReference type="InterPro" id="IPR054170">
    <property type="entry name" value="RlmL_1st"/>
</dbReference>
<dbReference type="GO" id="GO:0008990">
    <property type="term" value="F:rRNA (guanine-N2-)-methyltransferase activity"/>
    <property type="evidence" value="ECO:0007669"/>
    <property type="project" value="TreeGrafter"/>
</dbReference>
<dbReference type="PROSITE" id="PS01261">
    <property type="entry name" value="UPF0020"/>
    <property type="match status" value="1"/>
</dbReference>
<dbReference type="Pfam" id="PF02926">
    <property type="entry name" value="THUMP"/>
    <property type="match status" value="1"/>
</dbReference>
<evidence type="ECO:0000256" key="2">
    <source>
        <dbReference type="ARBA" id="ARBA00022679"/>
    </source>
</evidence>
<dbReference type="Pfam" id="PF01170">
    <property type="entry name" value="UPF0020"/>
    <property type="match status" value="1"/>
</dbReference>
<dbReference type="SMART" id="SM00981">
    <property type="entry name" value="THUMP"/>
    <property type="match status" value="1"/>
</dbReference>
<evidence type="ECO:0000256" key="1">
    <source>
        <dbReference type="ARBA" id="ARBA00022603"/>
    </source>
</evidence>
<dbReference type="CDD" id="cd11715">
    <property type="entry name" value="THUMP_AdoMetMT"/>
    <property type="match status" value="1"/>
</dbReference>
<dbReference type="AlphaFoldDB" id="A0A173U193"/>
<dbReference type="EMBL" id="WMQE01000009">
    <property type="protein sequence ID" value="MTK20844.1"/>
    <property type="molecule type" value="Genomic_DNA"/>
</dbReference>